<keyword evidence="6 8" id="KW-0496">Mitochondrion</keyword>
<keyword evidence="5 8" id="KW-0809">Transit peptide</keyword>
<dbReference type="InParanoid" id="A0A2N3N9L3"/>
<comment type="similarity">
    <text evidence="3 8">Belongs to the ATP25 family.</text>
</comment>
<feature type="compositionally biased region" description="Polar residues" evidence="9">
    <location>
        <begin position="316"/>
        <end position="335"/>
    </location>
</feature>
<gene>
    <name evidence="10" type="ORF">jhhlp_003753</name>
</gene>
<evidence type="ECO:0000256" key="2">
    <source>
        <dbReference type="ARBA" id="ARBA00004443"/>
    </source>
</evidence>
<dbReference type="AlphaFoldDB" id="A0A2N3N9L3"/>
<comment type="caution">
    <text evidence="10">The sequence shown here is derived from an EMBL/GenBank/DDBJ whole genome shotgun (WGS) entry which is preliminary data.</text>
</comment>
<feature type="region of interest" description="Disordered" evidence="9">
    <location>
        <begin position="297"/>
        <end position="344"/>
    </location>
</feature>
<dbReference type="InterPro" id="IPR043519">
    <property type="entry name" value="NT_sf"/>
</dbReference>
<evidence type="ECO:0000256" key="4">
    <source>
        <dbReference type="ARBA" id="ARBA00022792"/>
    </source>
</evidence>
<comment type="function">
    <text evidence="8">Mitochondrial mRNA stabilization factor.</text>
</comment>
<dbReference type="GO" id="GO:0140053">
    <property type="term" value="P:mitochondrial gene expression"/>
    <property type="evidence" value="ECO:0007669"/>
    <property type="project" value="UniProtKB-UniRule"/>
</dbReference>
<evidence type="ECO:0000256" key="5">
    <source>
        <dbReference type="ARBA" id="ARBA00022946"/>
    </source>
</evidence>
<evidence type="ECO:0000256" key="9">
    <source>
        <dbReference type="SAM" id="MobiDB-lite"/>
    </source>
</evidence>
<reference evidence="10 11" key="1">
    <citation type="journal article" date="2017" name="G3 (Bethesda)">
        <title>First Draft Genome Sequence of the Pathogenic Fungus Lomentospora prolificans (Formerly Scedosporium prolificans).</title>
        <authorList>
            <person name="Luo R."/>
            <person name="Zimin A."/>
            <person name="Workman R."/>
            <person name="Fan Y."/>
            <person name="Pertea G."/>
            <person name="Grossman N."/>
            <person name="Wear M.P."/>
            <person name="Jia B."/>
            <person name="Miller H."/>
            <person name="Casadevall A."/>
            <person name="Timp W."/>
            <person name="Zhang S.X."/>
            <person name="Salzberg S.L."/>
        </authorList>
    </citation>
    <scope>NUCLEOTIDE SEQUENCE [LARGE SCALE GENOMIC DNA]</scope>
    <source>
        <strain evidence="10 11">JHH-5317</strain>
    </source>
</reference>
<dbReference type="STRING" id="41688.A0A2N3N9L3"/>
<dbReference type="PANTHER" id="PTHR28087:SF1">
    <property type="entry name" value="ATPASE SYNTHESIS PROTEIN 25, MITOCHONDRIAL"/>
    <property type="match status" value="1"/>
</dbReference>
<sequence>MASRPLATSLGSLRSQICLRSLLSPSIRISSRYYPAQIARTPSGYASTRSLTYSLTRAERSKDTPVDVANNEPAATSEAEATSAQEPTETPWYLEVEPPSHPPVQEPAPLPPIPHDSPTLLEPLLKYVYGEMGLDDLNLLDLRAFDPPPAIGQNLLMLFGTARSERHLHVASGRLVRWLRYNYKLEAEADGLIGPGELRTKLRRMRRKAKLLGSSTTSKPGGDDGITTGWICVNLGTIGAEVNETARFDDSGKLSGFGNSAVETGCTIVVQVMTESRRTELNLEKLWLDSLARNQRQRETFTPAPSKGVPTGRAHPSQSLPGQKRSYSTQPTLRNDASRATHMSSSVLDEVRRRVLSFQLDANESSTAQYPALIQSIFSPHIGEAHAEEQVSLVEDVMRILSERNENLLNNQVLITIIESIAHSGSKSPILARAQRNLEDLMVIKRLPCPDDVQIVQLLRAYAAQGNWERFWDVWRLPPRYRRARDEDLYAELFEIVAATRQPAVCIEALRKCVYDMQVETPPVFPGDRVYDAILQCISLADPTAIETADKVEQGEAQWLSSYYNGPENEWKESRARILFDRHIKREFVKMVHDLRFARQQLNTGPEAPM</sequence>
<evidence type="ECO:0000313" key="10">
    <source>
        <dbReference type="EMBL" id="PKS09139.1"/>
    </source>
</evidence>
<accession>A0A2N3N9L3</accession>
<dbReference type="EMBL" id="NLAX01000010">
    <property type="protein sequence ID" value="PKS09139.1"/>
    <property type="molecule type" value="Genomic_DNA"/>
</dbReference>
<dbReference type="FunFam" id="3.30.460.10:FF:000044">
    <property type="entry name" value="ATPase synthesis protein 25, mitochondrial"/>
    <property type="match status" value="1"/>
</dbReference>
<keyword evidence="7 8" id="KW-0472">Membrane</keyword>
<dbReference type="PANTHER" id="PTHR28087">
    <property type="entry name" value="ATPASE SYNTHESIS PROTEIN 25, MITOCHONDRIAL"/>
    <property type="match status" value="1"/>
</dbReference>
<evidence type="ECO:0000256" key="7">
    <source>
        <dbReference type="ARBA" id="ARBA00023136"/>
    </source>
</evidence>
<feature type="compositionally biased region" description="Low complexity" evidence="9">
    <location>
        <begin position="72"/>
        <end position="88"/>
    </location>
</feature>
<dbReference type="OrthoDB" id="107372at2759"/>
<name>A0A2N3N9L3_9PEZI</name>
<dbReference type="Gene3D" id="3.30.460.10">
    <property type="entry name" value="Beta Polymerase, domain 2"/>
    <property type="match status" value="1"/>
</dbReference>
<organism evidence="10 11">
    <name type="scientific">Lomentospora prolificans</name>
    <dbReference type="NCBI Taxonomy" id="41688"/>
    <lineage>
        <taxon>Eukaryota</taxon>
        <taxon>Fungi</taxon>
        <taxon>Dikarya</taxon>
        <taxon>Ascomycota</taxon>
        <taxon>Pezizomycotina</taxon>
        <taxon>Sordariomycetes</taxon>
        <taxon>Hypocreomycetidae</taxon>
        <taxon>Microascales</taxon>
        <taxon>Microascaceae</taxon>
        <taxon>Lomentospora</taxon>
    </lineage>
</organism>
<evidence type="ECO:0000313" key="11">
    <source>
        <dbReference type="Proteomes" id="UP000233524"/>
    </source>
</evidence>
<evidence type="ECO:0000256" key="6">
    <source>
        <dbReference type="ARBA" id="ARBA00023128"/>
    </source>
</evidence>
<protein>
    <recommendedName>
        <fullName evidence="8">ATPase synthesis protein 25</fullName>
    </recommendedName>
</protein>
<comment type="subcellular location">
    <subcellularLocation>
        <location evidence="2 8">Mitochondrion inner membrane</location>
        <topology evidence="2 8">Peripheral membrane protein</topology>
        <orientation evidence="2 8">Matrix side</orientation>
    </subcellularLocation>
</comment>
<keyword evidence="4 8" id="KW-0999">Mitochondrion inner membrane</keyword>
<evidence type="ECO:0000256" key="3">
    <source>
        <dbReference type="ARBA" id="ARBA00010787"/>
    </source>
</evidence>
<dbReference type="InterPro" id="IPR040152">
    <property type="entry name" value="Atp25"/>
</dbReference>
<dbReference type="GO" id="GO:0048255">
    <property type="term" value="P:mRNA stabilization"/>
    <property type="evidence" value="ECO:0007669"/>
    <property type="project" value="TreeGrafter"/>
</dbReference>
<dbReference type="Proteomes" id="UP000233524">
    <property type="component" value="Unassembled WGS sequence"/>
</dbReference>
<evidence type="ECO:0000256" key="1">
    <source>
        <dbReference type="ARBA" id="ARBA00003470"/>
    </source>
</evidence>
<dbReference type="GO" id="GO:0005743">
    <property type="term" value="C:mitochondrial inner membrane"/>
    <property type="evidence" value="ECO:0007669"/>
    <property type="project" value="UniProtKB-SubCell"/>
</dbReference>
<dbReference type="VEuPathDB" id="FungiDB:jhhlp_003753"/>
<evidence type="ECO:0000256" key="8">
    <source>
        <dbReference type="RuleBase" id="RU367062"/>
    </source>
</evidence>
<comment type="function">
    <text evidence="1">Probable mitochondrial mRNA stabilization factor.</text>
</comment>
<keyword evidence="11" id="KW-1185">Reference proteome</keyword>
<proteinExistence type="inferred from homology"/>
<feature type="region of interest" description="Disordered" evidence="9">
    <location>
        <begin position="58"/>
        <end position="88"/>
    </location>
</feature>